<feature type="transmembrane region" description="Helical" evidence="1">
    <location>
        <begin position="36"/>
        <end position="66"/>
    </location>
</feature>
<protein>
    <submittedName>
        <fullName evidence="2">Uncharacterized protein</fullName>
    </submittedName>
</protein>
<keyword evidence="1" id="KW-1133">Transmembrane helix</keyword>
<dbReference type="EMBL" id="VAFM01000002">
    <property type="protein sequence ID" value="TKW60794.1"/>
    <property type="molecule type" value="Genomic_DNA"/>
</dbReference>
<dbReference type="AlphaFoldDB" id="A0A6N4R9K8"/>
<evidence type="ECO:0000256" key="1">
    <source>
        <dbReference type="SAM" id="Phobius"/>
    </source>
</evidence>
<reference evidence="2 3" key="1">
    <citation type="journal article" date="2017" name="Nat. Commun.">
        <title>In situ click chemistry generation of cyclooxygenase-2 inhibitors.</title>
        <authorList>
            <person name="Bhardwaj A."/>
            <person name="Kaur J."/>
            <person name="Wuest M."/>
            <person name="Wuest F."/>
        </authorList>
    </citation>
    <scope>NUCLEOTIDE SEQUENCE [LARGE SCALE GENOMIC DNA]</scope>
    <source>
        <strain evidence="2">S2_018_000_R2_106</strain>
    </source>
</reference>
<keyword evidence="1" id="KW-0812">Transmembrane</keyword>
<keyword evidence="1" id="KW-0472">Membrane</keyword>
<feature type="transmembrane region" description="Helical" evidence="1">
    <location>
        <begin position="109"/>
        <end position="131"/>
    </location>
</feature>
<proteinExistence type="predicted"/>
<organism evidence="2 3">
    <name type="scientific">Blastochloris viridis</name>
    <name type="common">Rhodopseudomonas viridis</name>
    <dbReference type="NCBI Taxonomy" id="1079"/>
    <lineage>
        <taxon>Bacteria</taxon>
        <taxon>Pseudomonadati</taxon>
        <taxon>Pseudomonadota</taxon>
        <taxon>Alphaproteobacteria</taxon>
        <taxon>Hyphomicrobiales</taxon>
        <taxon>Blastochloridaceae</taxon>
        <taxon>Blastochloris</taxon>
    </lineage>
</organism>
<name>A0A6N4R9K8_BLAVI</name>
<accession>A0A6N4R9K8</accession>
<evidence type="ECO:0000313" key="3">
    <source>
        <dbReference type="Proteomes" id="UP000320948"/>
    </source>
</evidence>
<feature type="transmembrane region" description="Helical" evidence="1">
    <location>
        <begin position="78"/>
        <end position="103"/>
    </location>
</feature>
<gene>
    <name evidence="2" type="ORF">DI628_07850</name>
</gene>
<dbReference type="Proteomes" id="UP000320948">
    <property type="component" value="Unassembled WGS sequence"/>
</dbReference>
<sequence length="136" mass="14454">MFRWMMNILVMLLVTAVAANYFYDNGNGYGFEVHPYVYYAIGGVVAFLPVFWAVAHVCGGVLLGLASGGVLEGMRLGILLGLGMALAKLWPAAFGVAAGAYLGGGGMTYMILGVLGGVLLFALDWILGYFWKATTE</sequence>
<comment type="caution">
    <text evidence="2">The sequence shown here is derived from an EMBL/GenBank/DDBJ whole genome shotgun (WGS) entry which is preliminary data.</text>
</comment>
<evidence type="ECO:0000313" key="2">
    <source>
        <dbReference type="EMBL" id="TKW60794.1"/>
    </source>
</evidence>